<dbReference type="Gene3D" id="3.80.10.10">
    <property type="entry name" value="Ribonuclease Inhibitor"/>
    <property type="match status" value="1"/>
</dbReference>
<keyword evidence="4" id="KW-0418">Kinase</keyword>
<keyword evidence="3" id="KW-0812">Transmembrane</keyword>
<dbReference type="AlphaFoldDB" id="A0AAX6ETR1"/>
<dbReference type="PANTHER" id="PTHR46662:SF40">
    <property type="entry name" value="PROTEIN TOO MANY MOUTHS"/>
    <property type="match status" value="1"/>
</dbReference>
<organism evidence="4 5">
    <name type="scientific">Iris pallida</name>
    <name type="common">Sweet iris</name>
    <dbReference type="NCBI Taxonomy" id="29817"/>
    <lineage>
        <taxon>Eukaryota</taxon>
        <taxon>Viridiplantae</taxon>
        <taxon>Streptophyta</taxon>
        <taxon>Embryophyta</taxon>
        <taxon>Tracheophyta</taxon>
        <taxon>Spermatophyta</taxon>
        <taxon>Magnoliopsida</taxon>
        <taxon>Liliopsida</taxon>
        <taxon>Asparagales</taxon>
        <taxon>Iridaceae</taxon>
        <taxon>Iridoideae</taxon>
        <taxon>Irideae</taxon>
        <taxon>Iris</taxon>
    </lineage>
</organism>
<reference evidence="4" key="1">
    <citation type="journal article" date="2023" name="GigaByte">
        <title>Genome assembly of the bearded iris, Iris pallida Lam.</title>
        <authorList>
            <person name="Bruccoleri R.E."/>
            <person name="Oakeley E.J."/>
            <person name="Faust A.M.E."/>
            <person name="Altorfer M."/>
            <person name="Dessus-Babus S."/>
            <person name="Burckhardt D."/>
            <person name="Oertli M."/>
            <person name="Naumann U."/>
            <person name="Petersen F."/>
            <person name="Wong J."/>
        </authorList>
    </citation>
    <scope>NUCLEOTIDE SEQUENCE</scope>
    <source>
        <strain evidence="4">GSM-AAB239-AS_SAM_17_03QT</strain>
    </source>
</reference>
<name>A0AAX6ETR1_IRIPA</name>
<keyword evidence="5" id="KW-1185">Reference proteome</keyword>
<sequence length="348" mass="37666">MLTGGISSDLLSPPTLFYVDLSYNLLQGTIPANISSGLYNLRLSENSLVGPIPVTICSLRTNSLELDNNKLDSQIPPQMGSCKNLELLNLAANRLHGGLPKELENLTICWNLYLQDNSLTGAIPSEFFSSQGLTIMNLENNKLNGSIPDTIGTLRNLIELRLGNNKLNGKVPVMPKSLSTSLNLSSNLLTGPIPPYLGGLQQLQILDLSNNEFTGEVPSSLTRMRSLTLLELSNNLLSGIPPHFPPSILVTLTGNKDILLDENKDAVDVNQDTVARPLAISVMVTSFVGGFLVSIALAGIYVRCFGNGKYESSAASRTRAPLQSEPLVELQNLRRIRRQLDAAVAKYG</sequence>
<keyword evidence="1" id="KW-0433">Leucine-rich repeat</keyword>
<feature type="transmembrane region" description="Helical" evidence="3">
    <location>
        <begin position="278"/>
        <end position="302"/>
    </location>
</feature>
<dbReference type="Pfam" id="PF00560">
    <property type="entry name" value="LRR_1"/>
    <property type="match status" value="1"/>
</dbReference>
<comment type="caution">
    <text evidence="4">The sequence shown here is derived from an EMBL/GenBank/DDBJ whole genome shotgun (WGS) entry which is preliminary data.</text>
</comment>
<proteinExistence type="predicted"/>
<gene>
    <name evidence="4" type="ORF">M6B38_172830</name>
</gene>
<dbReference type="InterPro" id="IPR001611">
    <property type="entry name" value="Leu-rich_rpt"/>
</dbReference>
<keyword evidence="3" id="KW-1133">Transmembrane helix</keyword>
<evidence type="ECO:0000256" key="3">
    <source>
        <dbReference type="SAM" id="Phobius"/>
    </source>
</evidence>
<protein>
    <submittedName>
        <fullName evidence="4">Leucine-rich repeat receptor-like protein kinase isoform X1</fullName>
    </submittedName>
</protein>
<evidence type="ECO:0000313" key="4">
    <source>
        <dbReference type="EMBL" id="KAJ6807311.1"/>
    </source>
</evidence>
<accession>A0AAX6ETR1</accession>
<evidence type="ECO:0000256" key="1">
    <source>
        <dbReference type="ARBA" id="ARBA00022614"/>
    </source>
</evidence>
<evidence type="ECO:0000256" key="2">
    <source>
        <dbReference type="ARBA" id="ARBA00022737"/>
    </source>
</evidence>
<dbReference type="EMBL" id="JANAVB010034019">
    <property type="protein sequence ID" value="KAJ6807311.1"/>
    <property type="molecule type" value="Genomic_DNA"/>
</dbReference>
<dbReference type="GO" id="GO:0016301">
    <property type="term" value="F:kinase activity"/>
    <property type="evidence" value="ECO:0007669"/>
    <property type="project" value="UniProtKB-KW"/>
</dbReference>
<dbReference type="Pfam" id="PF13855">
    <property type="entry name" value="LRR_8"/>
    <property type="match status" value="2"/>
</dbReference>
<keyword evidence="2" id="KW-0677">Repeat</keyword>
<evidence type="ECO:0000313" key="5">
    <source>
        <dbReference type="Proteomes" id="UP001140949"/>
    </source>
</evidence>
<dbReference type="Proteomes" id="UP001140949">
    <property type="component" value="Unassembled WGS sequence"/>
</dbReference>
<dbReference type="SUPFAM" id="SSF52058">
    <property type="entry name" value="L domain-like"/>
    <property type="match status" value="1"/>
</dbReference>
<dbReference type="SMART" id="SM00369">
    <property type="entry name" value="LRR_TYP"/>
    <property type="match status" value="3"/>
</dbReference>
<reference evidence="4" key="2">
    <citation type="submission" date="2023-04" db="EMBL/GenBank/DDBJ databases">
        <authorList>
            <person name="Bruccoleri R.E."/>
            <person name="Oakeley E.J."/>
            <person name="Faust A.-M."/>
            <person name="Dessus-Babus S."/>
            <person name="Altorfer M."/>
            <person name="Burckhardt D."/>
            <person name="Oertli M."/>
            <person name="Naumann U."/>
            <person name="Petersen F."/>
            <person name="Wong J."/>
        </authorList>
    </citation>
    <scope>NUCLEOTIDE SEQUENCE</scope>
    <source>
        <strain evidence="4">GSM-AAB239-AS_SAM_17_03QT</strain>
        <tissue evidence="4">Leaf</tissue>
    </source>
</reference>
<dbReference type="PANTHER" id="PTHR46662">
    <property type="entry name" value="DI-GLUCOSE BINDING PROTEIN WITH LEUCINE-RICH REPEAT DOMAIN-CONTAINING PROTEIN"/>
    <property type="match status" value="1"/>
</dbReference>
<keyword evidence="4" id="KW-0675">Receptor</keyword>
<dbReference type="FunFam" id="3.80.10.10:FF:000383">
    <property type="entry name" value="Leucine-rich repeat receptor protein kinase EMS1"/>
    <property type="match status" value="1"/>
</dbReference>
<dbReference type="InterPro" id="IPR003591">
    <property type="entry name" value="Leu-rich_rpt_typical-subtyp"/>
</dbReference>
<keyword evidence="4" id="KW-0808">Transferase</keyword>
<dbReference type="InterPro" id="IPR032675">
    <property type="entry name" value="LRR_dom_sf"/>
</dbReference>
<keyword evidence="3" id="KW-0472">Membrane</keyword>